<accession>A0A7H1M7T3</accession>
<dbReference type="Proteomes" id="UP000516412">
    <property type="component" value="Chromosome"/>
</dbReference>
<dbReference type="AlphaFoldDB" id="A0A7H1M7T3"/>
<reference evidence="2" key="1">
    <citation type="submission" date="2024-06" db="EMBL/GenBank/DDBJ databases">
        <title>Complete Genome Sequence of mouse commensal type strain Neisseria musculi.</title>
        <authorList>
            <person name="Thapa E."/>
            <person name="Aluvathingal J."/>
            <person name="Nadendla S."/>
            <person name="Mehta A."/>
            <person name="Tettelin H."/>
            <person name="Weyand N.J."/>
        </authorList>
    </citation>
    <scope>NUCLEOTIDE SEQUENCE</scope>
    <source>
        <strain evidence="2">NW831</strain>
    </source>
</reference>
<protein>
    <submittedName>
        <fullName evidence="2">Uncharacterized protein</fullName>
    </submittedName>
</protein>
<dbReference type="KEGG" id="nmus:H7A79_0511"/>
<evidence type="ECO:0000313" key="2">
    <source>
        <dbReference type="EMBL" id="QNT57698.1"/>
    </source>
</evidence>
<gene>
    <name evidence="2" type="ORF">H7A79_0511</name>
</gene>
<keyword evidence="3" id="KW-1185">Reference proteome</keyword>
<name>A0A7H1M7T3_9NEIS</name>
<feature type="compositionally biased region" description="Basic and acidic residues" evidence="1">
    <location>
        <begin position="108"/>
        <end position="141"/>
    </location>
</feature>
<feature type="region of interest" description="Disordered" evidence="1">
    <location>
        <begin position="68"/>
        <end position="141"/>
    </location>
</feature>
<dbReference type="RefSeq" id="WP_187000996.1">
    <property type="nucleotide sequence ID" value="NZ_CP060414.2"/>
</dbReference>
<dbReference type="EMBL" id="CP060414">
    <property type="protein sequence ID" value="QNT57698.1"/>
    <property type="molecule type" value="Genomic_DNA"/>
</dbReference>
<evidence type="ECO:0000313" key="3">
    <source>
        <dbReference type="Proteomes" id="UP000516412"/>
    </source>
</evidence>
<sequence length="141" mass="15892">MKLSAKDFMSRQQQAAKNSKLEPLKNDILLLHSSGYTLAQILNFLSLNNVRISKTALHHFIKTRYTVPAKSEPAAECRQQKKPPTPPASDNKLPVGGETKTSEYLQSGKDKNGSQRKFDWQNPPSREELFGSPEKQHSEET</sequence>
<evidence type="ECO:0000256" key="1">
    <source>
        <dbReference type="SAM" id="MobiDB-lite"/>
    </source>
</evidence>
<proteinExistence type="predicted"/>
<organism evidence="2 3">
    <name type="scientific">Neisseria musculi</name>
    <dbReference type="NCBI Taxonomy" id="1815583"/>
    <lineage>
        <taxon>Bacteria</taxon>
        <taxon>Pseudomonadati</taxon>
        <taxon>Pseudomonadota</taxon>
        <taxon>Betaproteobacteria</taxon>
        <taxon>Neisseriales</taxon>
        <taxon>Neisseriaceae</taxon>
        <taxon>Neisseria</taxon>
    </lineage>
</organism>